<dbReference type="InterPro" id="IPR001206">
    <property type="entry name" value="Diacylglycerol_kinase_cat_dom"/>
</dbReference>
<dbReference type="Proteomes" id="UP000463224">
    <property type="component" value="Unassembled WGS sequence"/>
</dbReference>
<dbReference type="GO" id="GO:0005829">
    <property type="term" value="C:cytosol"/>
    <property type="evidence" value="ECO:0007669"/>
    <property type="project" value="TreeGrafter"/>
</dbReference>
<evidence type="ECO:0000259" key="1">
    <source>
        <dbReference type="PROSITE" id="PS50146"/>
    </source>
</evidence>
<dbReference type="SMART" id="SM00046">
    <property type="entry name" value="DAGKc"/>
    <property type="match status" value="1"/>
</dbReference>
<dbReference type="PANTHER" id="PTHR30492">
    <property type="entry name" value="METHYLGLYOXAL SYNTHASE"/>
    <property type="match status" value="1"/>
</dbReference>
<keyword evidence="2" id="KW-0418">Kinase</keyword>
<keyword evidence="3" id="KW-1185">Reference proteome</keyword>
<proteinExistence type="predicted"/>
<accession>A0A844QDR3</accession>
<dbReference type="Pfam" id="PF00781">
    <property type="entry name" value="DAGK_cat"/>
    <property type="match status" value="1"/>
</dbReference>
<dbReference type="InterPro" id="IPR016064">
    <property type="entry name" value="NAD/diacylglycerol_kinase_sf"/>
</dbReference>
<dbReference type="InterPro" id="IPR017438">
    <property type="entry name" value="ATP-NAD_kinase_N"/>
</dbReference>
<dbReference type="InterPro" id="IPR004363">
    <property type="entry name" value="Methylgl_synth"/>
</dbReference>
<dbReference type="EMBL" id="WPHG01000001">
    <property type="protein sequence ID" value="MVA96170.1"/>
    <property type="molecule type" value="Genomic_DNA"/>
</dbReference>
<dbReference type="PANTHER" id="PTHR30492:SF0">
    <property type="entry name" value="METHYLGLYOXAL SYNTHASE"/>
    <property type="match status" value="1"/>
</dbReference>
<dbReference type="Gene3D" id="2.60.200.40">
    <property type="match status" value="1"/>
</dbReference>
<dbReference type="Pfam" id="PF19279">
    <property type="entry name" value="YegS_C"/>
    <property type="match status" value="1"/>
</dbReference>
<dbReference type="Gene3D" id="3.40.50.10330">
    <property type="entry name" value="Probable inorganic polyphosphate/atp-NAD kinase, domain 1"/>
    <property type="match status" value="1"/>
</dbReference>
<dbReference type="SUPFAM" id="SSF111331">
    <property type="entry name" value="NAD kinase/diacylglycerol kinase-like"/>
    <property type="match status" value="1"/>
</dbReference>
<keyword evidence="2" id="KW-0808">Transferase</keyword>
<dbReference type="RefSeq" id="WP_156711140.1">
    <property type="nucleotide sequence ID" value="NZ_WPHG01000001.1"/>
</dbReference>
<organism evidence="2 3">
    <name type="scientific">Nitratireductor arenosus</name>
    <dbReference type="NCBI Taxonomy" id="2682096"/>
    <lineage>
        <taxon>Bacteria</taxon>
        <taxon>Pseudomonadati</taxon>
        <taxon>Pseudomonadota</taxon>
        <taxon>Alphaproteobacteria</taxon>
        <taxon>Hyphomicrobiales</taxon>
        <taxon>Phyllobacteriaceae</taxon>
        <taxon>Nitratireductor</taxon>
    </lineage>
</organism>
<reference evidence="2 3" key="1">
    <citation type="submission" date="2019-12" db="EMBL/GenBank/DDBJ databases">
        <title>Nitratireductor arenosus sp. nov., Isolated from sea sand, Jeju island, South Korea.</title>
        <authorList>
            <person name="Kim W."/>
        </authorList>
    </citation>
    <scope>NUCLEOTIDE SEQUENCE [LARGE SCALE GENOMIC DNA]</scope>
    <source>
        <strain evidence="2 3">CAU 1489</strain>
    </source>
</reference>
<evidence type="ECO:0000313" key="3">
    <source>
        <dbReference type="Proteomes" id="UP000463224"/>
    </source>
</evidence>
<gene>
    <name evidence="2" type="ORF">GN330_02765</name>
</gene>
<protein>
    <submittedName>
        <fullName evidence="2">Diacylglycerol kinase family lipid kinase</fullName>
    </submittedName>
</protein>
<dbReference type="GO" id="GO:0019242">
    <property type="term" value="P:methylglyoxal biosynthetic process"/>
    <property type="evidence" value="ECO:0007669"/>
    <property type="project" value="InterPro"/>
</dbReference>
<evidence type="ECO:0000313" key="2">
    <source>
        <dbReference type="EMBL" id="MVA96170.1"/>
    </source>
</evidence>
<dbReference type="AlphaFoldDB" id="A0A844QDR3"/>
<feature type="domain" description="DAGKc" evidence="1">
    <location>
        <begin position="1"/>
        <end position="131"/>
    </location>
</feature>
<name>A0A844QDR3_9HYPH</name>
<sequence>MRILALLNRGGGTLRTADLDALEAHLRETMRAAGHTIDIRFIDGEAVGRELEAAAGSPDHDAVLAGGGDGTVSAAAAALMGSGKTLLVLPAGTMNLFARALGLPMDLHKAVDALSGGVEREVDIATADGRPFVHQFSVGLHARMVLMRSRFEYTSRLGKMLASLRAAFAALAKPSTIEAELVMGETVVRARTPGIGISNNLFGDGPLPIAEKPDGGLLGIYVFRTARRLEIAILFLAMTLGRWKEFETVDIHQSKEVVLRIRSRRRNQACVIDGELVPVGNETTLRIHPKALRVMVPAAAAGSKS</sequence>
<dbReference type="GO" id="GO:0016301">
    <property type="term" value="F:kinase activity"/>
    <property type="evidence" value="ECO:0007669"/>
    <property type="project" value="UniProtKB-KW"/>
</dbReference>
<dbReference type="InterPro" id="IPR045540">
    <property type="entry name" value="YegS/DAGK_C"/>
</dbReference>
<dbReference type="PROSITE" id="PS50146">
    <property type="entry name" value="DAGK"/>
    <property type="match status" value="1"/>
</dbReference>
<comment type="caution">
    <text evidence="2">The sequence shown here is derived from an EMBL/GenBank/DDBJ whole genome shotgun (WGS) entry which is preliminary data.</text>
</comment>
<dbReference type="GO" id="GO:0008929">
    <property type="term" value="F:methylglyoxal synthase activity"/>
    <property type="evidence" value="ECO:0007669"/>
    <property type="project" value="InterPro"/>
</dbReference>